<evidence type="ECO:0000313" key="9">
    <source>
        <dbReference type="EMBL" id="EXU95665.1"/>
    </source>
</evidence>
<dbReference type="InterPro" id="IPR023753">
    <property type="entry name" value="FAD/NAD-binding_dom"/>
</dbReference>
<dbReference type="eggNOG" id="KOG1399">
    <property type="taxonomic scope" value="Eukaryota"/>
</dbReference>
<dbReference type="InterPro" id="IPR036188">
    <property type="entry name" value="FAD/NAD-bd_sf"/>
</dbReference>
<evidence type="ECO:0000313" key="10">
    <source>
        <dbReference type="Proteomes" id="UP000030151"/>
    </source>
</evidence>
<comment type="caution">
    <text evidence="9">The sequence shown here is derived from an EMBL/GenBank/DDBJ whole genome shotgun (WGS) entry which is preliminary data.</text>
</comment>
<feature type="domain" description="FAD/NAD(P)-binding" evidence="8">
    <location>
        <begin position="21"/>
        <end position="235"/>
    </location>
</feature>
<evidence type="ECO:0000256" key="7">
    <source>
        <dbReference type="ARBA" id="ARBA00023033"/>
    </source>
</evidence>
<dbReference type="PANTHER" id="PTHR43098">
    <property type="entry name" value="L-ORNITHINE N(5)-MONOOXYGENASE-RELATED"/>
    <property type="match status" value="1"/>
</dbReference>
<organism evidence="9 10">
    <name type="scientific">Metarhizium robertsii</name>
    <dbReference type="NCBI Taxonomy" id="568076"/>
    <lineage>
        <taxon>Eukaryota</taxon>
        <taxon>Fungi</taxon>
        <taxon>Dikarya</taxon>
        <taxon>Ascomycota</taxon>
        <taxon>Pezizomycotina</taxon>
        <taxon>Sordariomycetes</taxon>
        <taxon>Hypocreomycetidae</taxon>
        <taxon>Hypocreales</taxon>
        <taxon>Clavicipitaceae</taxon>
        <taxon>Metarhizium</taxon>
    </lineage>
</organism>
<keyword evidence="4" id="KW-0274">FAD</keyword>
<keyword evidence="7 9" id="KW-0503">Monooxygenase</keyword>
<reference evidence="9 10" key="1">
    <citation type="submission" date="2014-02" db="EMBL/GenBank/DDBJ databases">
        <title>The genome sequence of the entomopathogenic fungus Metarhizium robertsii ARSEF 2575.</title>
        <authorList>
            <person name="Giuliano Garisto Donzelli B."/>
            <person name="Roe B.A."/>
            <person name="Macmil S.L."/>
            <person name="Krasnoff S.B."/>
            <person name="Gibson D.M."/>
        </authorList>
    </citation>
    <scope>NUCLEOTIDE SEQUENCE [LARGE SCALE GENOMIC DNA]</scope>
    <source>
        <strain evidence="9 10">ARSEF 2575</strain>
    </source>
</reference>
<sequence>MDHHIVNGQNGHLGPNVVEADVIIVGAGFGGCYALHKARSAGYTVKLFEAGGDFGGVWHFNSYPGARVDSETPLYQLDLPEVWKSFSFRRKYPAHDEIKAYFKHLEEVLDLRKDAIFNARVTEAKYDTTSGRWHLRTSAGHTVTARYVIFATGTTNKAYIPKFAGIDKYKGTTIHPANWPKYFGVKGKKVGIIGQGASGLQILQDLAKEECELTVFVRNPSVAVPMRQREFSEDEREEKKNTYQALFEKGKYNNTTGYHYNTEKRRFHEVSPEKRQEHYEELWRRGGFVIFTTSFQDHAFDKVANAELYQFWAKKVRARISDPVKRDIMAPLQQNHWIGTKRPSLETDYYEMIDRPNVALVDVKKTPILLFSENGITLENGQSIELDVVVFATGYDSVTGSLYDMNIHDKNGVILQKKWKQGIRTYLGTMIPDMPNAFILYGPQSPSSLANGPPFLELQVDWAMKLLSKAKNEGIANVEPSAKAAQFWSDTTNAVYQHLLHRETPSWWNGSNIPGKKQEPLIWFGGLQAWREWCDKGLEDWSQFVVSGLPNGDFHEGAAVVQ</sequence>
<comment type="cofactor">
    <cofactor evidence="1">
        <name>FAD</name>
        <dbReference type="ChEBI" id="CHEBI:57692"/>
    </cofactor>
</comment>
<evidence type="ECO:0000256" key="1">
    <source>
        <dbReference type="ARBA" id="ARBA00001974"/>
    </source>
</evidence>
<dbReference type="SUPFAM" id="SSF51905">
    <property type="entry name" value="FAD/NAD(P)-binding domain"/>
    <property type="match status" value="2"/>
</dbReference>
<evidence type="ECO:0000256" key="3">
    <source>
        <dbReference type="ARBA" id="ARBA00022630"/>
    </source>
</evidence>
<dbReference type="Pfam" id="PF07992">
    <property type="entry name" value="Pyr_redox_2"/>
    <property type="match status" value="1"/>
</dbReference>
<dbReference type="Proteomes" id="UP000030151">
    <property type="component" value="Unassembled WGS sequence"/>
</dbReference>
<dbReference type="GO" id="GO:0004497">
    <property type="term" value="F:monooxygenase activity"/>
    <property type="evidence" value="ECO:0007669"/>
    <property type="project" value="UniProtKB-KW"/>
</dbReference>
<keyword evidence="3" id="KW-0285">Flavoprotein</keyword>
<dbReference type="PRINTS" id="PR00411">
    <property type="entry name" value="PNDRDTASEI"/>
</dbReference>
<dbReference type="PANTHER" id="PTHR43098:SF3">
    <property type="entry name" value="L-ORNITHINE N(5)-MONOOXYGENASE-RELATED"/>
    <property type="match status" value="1"/>
</dbReference>
<name>A0A014QS90_9HYPO</name>
<dbReference type="AlphaFoldDB" id="A0A014QS90"/>
<dbReference type="Gene3D" id="3.50.50.60">
    <property type="entry name" value="FAD/NAD(P)-binding domain"/>
    <property type="match status" value="2"/>
</dbReference>
<accession>A0A014QS90</accession>
<keyword evidence="6" id="KW-0560">Oxidoreductase</keyword>
<gene>
    <name evidence="9" type="ORF">X797_011236</name>
</gene>
<evidence type="ECO:0000259" key="8">
    <source>
        <dbReference type="Pfam" id="PF07992"/>
    </source>
</evidence>
<protein>
    <submittedName>
        <fullName evidence="9">Flavin-binding monooxygenase</fullName>
    </submittedName>
</protein>
<comment type="similarity">
    <text evidence="2">Belongs to the FAD-binding monooxygenase family.</text>
</comment>
<keyword evidence="5" id="KW-0521">NADP</keyword>
<evidence type="ECO:0000256" key="6">
    <source>
        <dbReference type="ARBA" id="ARBA00023002"/>
    </source>
</evidence>
<dbReference type="InterPro" id="IPR050775">
    <property type="entry name" value="FAD-binding_Monooxygenases"/>
</dbReference>
<evidence type="ECO:0000256" key="2">
    <source>
        <dbReference type="ARBA" id="ARBA00010139"/>
    </source>
</evidence>
<proteinExistence type="inferred from homology"/>
<evidence type="ECO:0000256" key="5">
    <source>
        <dbReference type="ARBA" id="ARBA00022857"/>
    </source>
</evidence>
<dbReference type="HOGENOM" id="CLU_006937_8_0_1"/>
<evidence type="ECO:0000256" key="4">
    <source>
        <dbReference type="ARBA" id="ARBA00022827"/>
    </source>
</evidence>
<dbReference type="EMBL" id="JELW01000069">
    <property type="protein sequence ID" value="EXU95665.1"/>
    <property type="molecule type" value="Genomic_DNA"/>
</dbReference>